<dbReference type="Proteomes" id="UP000189966">
    <property type="component" value="Unassembled WGS sequence"/>
</dbReference>
<feature type="chain" id="PRO_5012617413" description="Fimbrial protein" evidence="1">
    <location>
        <begin position="30"/>
        <end position="363"/>
    </location>
</feature>
<dbReference type="RefSeq" id="WP_080155462.1">
    <property type="nucleotide sequence ID" value="NZ_FUZI01000001.1"/>
</dbReference>
<accession>A0A1T5HV35</accession>
<evidence type="ECO:0000256" key="1">
    <source>
        <dbReference type="SAM" id="SignalP"/>
    </source>
</evidence>
<dbReference type="EMBL" id="FUZI01000001">
    <property type="protein sequence ID" value="SKC30583.1"/>
    <property type="molecule type" value="Genomic_DNA"/>
</dbReference>
<reference evidence="2 3" key="1">
    <citation type="submission" date="2017-02" db="EMBL/GenBank/DDBJ databases">
        <authorList>
            <person name="Peterson S.W."/>
        </authorList>
    </citation>
    <scope>NUCLEOTIDE SEQUENCE [LARGE SCALE GENOMIC DNA]</scope>
    <source>
        <strain evidence="3">type strain: NCCB 100098</strain>
    </source>
</reference>
<name>A0A1T5HV35_9GAMM</name>
<dbReference type="OrthoDB" id="9886658at2"/>
<evidence type="ECO:0008006" key="4">
    <source>
        <dbReference type="Google" id="ProtNLM"/>
    </source>
</evidence>
<keyword evidence="1" id="KW-0732">Signal</keyword>
<gene>
    <name evidence="2" type="ORF">CZ809_00055</name>
</gene>
<protein>
    <recommendedName>
        <fullName evidence="4">Fimbrial protein</fullName>
    </recommendedName>
</protein>
<proteinExistence type="predicted"/>
<feature type="signal peptide" evidence="1">
    <location>
        <begin position="1"/>
        <end position="29"/>
    </location>
</feature>
<sequence length="363" mass="39997">MIRKLFLIKLLNNKKLLLLIAMYSSNCFSFILDGELTGSDLKFKNVVSSVSSASYKTLASWEPETNLLPATSWSPGFKYESKNISLVGPSGVKVNISDAITIVGLEYKASNTLKEDTLKSPITKCDSFGISGSTTFVVNSTGSTVCSGSVLKSNNAMPYHFIRPILSIDKTKIIDAFDNLPTADRREGIYSFNFGFTYPYGFVMPLSGVQTWQNKFKNLVININYKPGYLMDVRLEKPGIHKFDFDISKTDSAFLEGIAMFNVIATGSFSTGLVLNIPTGNDFNLKHINGKLGAADIPLNIVCPKCDVQELVKDGKEQVSTTKIKVSGSKVKLPILVKIKKERQDVALGRYYGNFTFTFGLDI</sequence>
<evidence type="ECO:0000313" key="3">
    <source>
        <dbReference type="Proteomes" id="UP000189966"/>
    </source>
</evidence>
<evidence type="ECO:0000313" key="2">
    <source>
        <dbReference type="EMBL" id="SKC30583.1"/>
    </source>
</evidence>
<organism evidence="2 3">
    <name type="scientific">Photobacterium piscicola</name>
    <dbReference type="NCBI Taxonomy" id="1378299"/>
    <lineage>
        <taxon>Bacteria</taxon>
        <taxon>Pseudomonadati</taxon>
        <taxon>Pseudomonadota</taxon>
        <taxon>Gammaproteobacteria</taxon>
        <taxon>Vibrionales</taxon>
        <taxon>Vibrionaceae</taxon>
        <taxon>Photobacterium</taxon>
    </lineage>
</organism>
<dbReference type="AlphaFoldDB" id="A0A1T5HV35"/>